<dbReference type="InterPro" id="IPR006059">
    <property type="entry name" value="SBP"/>
</dbReference>
<protein>
    <submittedName>
        <fullName evidence="6">Carbohydrate ABC transporter, N-acetylglucosamine/diacetylchitobiose-binding protein</fullName>
    </submittedName>
</protein>
<evidence type="ECO:0000256" key="2">
    <source>
        <dbReference type="ARBA" id="ARBA00008520"/>
    </source>
</evidence>
<accession>A0A6A0AZE9</accession>
<evidence type="ECO:0000313" key="6">
    <source>
        <dbReference type="EMBL" id="GFH37838.1"/>
    </source>
</evidence>
<organism evidence="6 7">
    <name type="scientific">Streptomyces pacificus</name>
    <dbReference type="NCBI Taxonomy" id="2705029"/>
    <lineage>
        <taxon>Bacteria</taxon>
        <taxon>Bacillati</taxon>
        <taxon>Actinomycetota</taxon>
        <taxon>Actinomycetes</taxon>
        <taxon>Kitasatosporales</taxon>
        <taxon>Streptomycetaceae</taxon>
        <taxon>Streptomyces</taxon>
    </lineage>
</organism>
<keyword evidence="4" id="KW-0732">Signal</keyword>
<feature type="compositionally biased region" description="Low complexity" evidence="5">
    <location>
        <begin position="36"/>
        <end position="53"/>
    </location>
</feature>
<dbReference type="SUPFAM" id="SSF53850">
    <property type="entry name" value="Periplasmic binding protein-like II"/>
    <property type="match status" value="1"/>
</dbReference>
<dbReference type="GO" id="GO:0030313">
    <property type="term" value="C:cell envelope"/>
    <property type="evidence" value="ECO:0007669"/>
    <property type="project" value="UniProtKB-SubCell"/>
</dbReference>
<evidence type="ECO:0000256" key="3">
    <source>
        <dbReference type="ARBA" id="ARBA00022448"/>
    </source>
</evidence>
<feature type="region of interest" description="Disordered" evidence="5">
    <location>
        <begin position="12"/>
        <end position="128"/>
    </location>
</feature>
<name>A0A6A0AZE9_9ACTN</name>
<dbReference type="EMBL" id="BLLG01000012">
    <property type="protein sequence ID" value="GFH37838.1"/>
    <property type="molecule type" value="Genomic_DNA"/>
</dbReference>
<evidence type="ECO:0000256" key="4">
    <source>
        <dbReference type="ARBA" id="ARBA00022729"/>
    </source>
</evidence>
<dbReference type="NCBIfam" id="TIGR03851">
    <property type="entry name" value="chitin_NgcE"/>
    <property type="match status" value="1"/>
</dbReference>
<dbReference type="AlphaFoldDB" id="A0A6A0AZE9"/>
<comment type="similarity">
    <text evidence="2">Belongs to the bacterial solute-binding protein 1 family.</text>
</comment>
<comment type="subcellular location">
    <subcellularLocation>
        <location evidence="1">Cell envelope</location>
    </subcellularLocation>
</comment>
<dbReference type="InterPro" id="IPR022386">
    <property type="entry name" value="Chitin_NgcE"/>
</dbReference>
<dbReference type="InterPro" id="IPR050490">
    <property type="entry name" value="Bact_solute-bd_prot1"/>
</dbReference>
<proteinExistence type="inferred from homology"/>
<reference evidence="6 7" key="1">
    <citation type="submission" date="2020-02" db="EMBL/GenBank/DDBJ databases">
        <title>Whole Genome Shotgun Sequence of Streptomyces sp. strain CWH03.</title>
        <authorList>
            <person name="Dohra H."/>
            <person name="Kodani S."/>
            <person name="Yamamura H."/>
        </authorList>
    </citation>
    <scope>NUCLEOTIDE SEQUENCE [LARGE SCALE GENOMIC DNA]</scope>
    <source>
        <strain evidence="6 7">CWH03</strain>
    </source>
</reference>
<gene>
    <name evidence="6" type="primary">ngcE</name>
    <name evidence="6" type="ORF">SCWH03_40780</name>
</gene>
<dbReference type="Pfam" id="PF13416">
    <property type="entry name" value="SBP_bac_8"/>
    <property type="match status" value="1"/>
</dbReference>
<comment type="caution">
    <text evidence="6">The sequence shown here is derived from an EMBL/GenBank/DDBJ whole genome shotgun (WGS) entry which is preliminary data.</text>
</comment>
<dbReference type="PANTHER" id="PTHR43649:SF31">
    <property type="entry name" value="SN-GLYCEROL-3-PHOSPHATE-BINDING PERIPLASMIC PROTEIN UGPB"/>
    <property type="match status" value="1"/>
</dbReference>
<keyword evidence="3" id="KW-0813">Transport</keyword>
<sequence>MYRCSRARFRRVRPREVPTRARLPRNPVFDLATPKGSGLYPSASAAPAGSAEGRGNGQAKPRLRPEAALPFPLPWNDPCTTSFSNRPRWRGPSSQEGRATGSPPESWRRRGLSMGSTPGHPNGGGIGRRDLIKRSAALGLAALPAAGFLSACASGGGAGGSKVEKGEVTKTNPLGVNGTAALEVVIFDGGFGQQYAIDAERKYNAAFPGAPKVTHKATQKIQSELQPRFNGGTPPDLIDNSGAEQMDMGVLVGKKQLADLTPLLDAPSIDDPGRKVRDTLRPGIVEMGRFDGAPVRVLYYAYTVYGVWYSRTALDRLDARYPETWDEMLALCEKAKKQGVAGWTYAGKHPYYLPFSLYPFIAKIGGREVLESIDNLEPNAWKHPAVKAAFEAYDELQRKGYVLKGTPGLDHIQSQTAWTKGRALFIPNGSWVENEAAGTMPEDFDLAVAAPSGLDASDRMPFGTLWASGGEPFIVPAKARNVEGGMEQLRIMLGEESSRNFTRQVKSLTAFDGGTDGIELTPGLESGLAALEKAGENVVNPRLPDWYVKLQKEQIGVAGLGEMMAGRLTPAEAVGRIQGFADRAAQDPSVRKYRHR</sequence>
<dbReference type="PANTHER" id="PTHR43649">
    <property type="entry name" value="ARABINOSE-BINDING PROTEIN-RELATED"/>
    <property type="match status" value="1"/>
</dbReference>
<dbReference type="Gene3D" id="3.40.190.10">
    <property type="entry name" value="Periplasmic binding protein-like II"/>
    <property type="match status" value="1"/>
</dbReference>
<dbReference type="Proteomes" id="UP000484988">
    <property type="component" value="Unassembled WGS sequence"/>
</dbReference>
<keyword evidence="7" id="KW-1185">Reference proteome</keyword>
<evidence type="ECO:0000256" key="5">
    <source>
        <dbReference type="SAM" id="MobiDB-lite"/>
    </source>
</evidence>
<evidence type="ECO:0000313" key="7">
    <source>
        <dbReference type="Proteomes" id="UP000484988"/>
    </source>
</evidence>
<evidence type="ECO:0000256" key="1">
    <source>
        <dbReference type="ARBA" id="ARBA00004196"/>
    </source>
</evidence>